<dbReference type="KEGG" id="nbg:DV706_00170"/>
<evidence type="ECO:0000313" key="4">
    <source>
        <dbReference type="Proteomes" id="UP000296822"/>
    </source>
</evidence>
<name>A0A4D6HJ24_9EURY</name>
<evidence type="ECO:0000259" key="1">
    <source>
        <dbReference type="Pfam" id="PF00535"/>
    </source>
</evidence>
<reference evidence="2 4" key="1">
    <citation type="journal article" date="2019" name="Nat. Commun.">
        <title>A new type of DNA phosphorothioation-based antiviral system in archaea.</title>
        <authorList>
            <person name="Xiong L."/>
            <person name="Liu S."/>
            <person name="Chen S."/>
            <person name="Xiao Y."/>
            <person name="Zhu B."/>
            <person name="Gao Y."/>
            <person name="Zhang Y."/>
            <person name="Chen B."/>
            <person name="Luo J."/>
            <person name="Deng Z."/>
            <person name="Chen X."/>
            <person name="Wang L."/>
            <person name="Chen S."/>
        </authorList>
    </citation>
    <scope>NUCLEOTIDE SEQUENCE [LARGE SCALE GENOMIC DNA]</scope>
    <source>
        <strain evidence="2 4">JCM 10635</strain>
        <plasmid evidence="3 4">unnamed1</plasmid>
    </source>
</reference>
<dbReference type="EMBL" id="CP031305">
    <property type="protein sequence ID" value="QCC53032.1"/>
    <property type="molecule type" value="Genomic_DNA"/>
</dbReference>
<dbReference type="PANTHER" id="PTHR43685:SF2">
    <property type="entry name" value="GLYCOSYLTRANSFERASE 2-LIKE DOMAIN-CONTAINING PROTEIN"/>
    <property type="match status" value="1"/>
</dbReference>
<dbReference type="Proteomes" id="UP000296822">
    <property type="component" value="Chromosome"/>
</dbReference>
<sequence length="330" mass="36633">MSPVLDIAAMDAKTNETMREATDPYVVVDPTPESLTADVVNPDELPAVSVCIPTYNSEETIERCLQSITKQEYSDVEIVVIDGGSNDQTTAIAQRFADEVVIDTGPLGSARQTGLERSSGELVALFDSDIYLPASGWLRRAVKYFNYDEQVSTVWPVLVPPPSSSPISKAYARHFNLILEDRIRNEVGLLGLGNALFRRDVFEEVGGIDRSVHWGEDIDWARKFRDSGYQVVYLDDPIYHDTMKTLSEFARAQREGAKSFATGEGFMDFPMTRLLYEQFGLGAKGFVRGMARGDTGWAALPALLSVRALVYGFYFGRNQLQRPVNQFSGG</sequence>
<dbReference type="Proteomes" id="UP000296822">
    <property type="component" value="Plasmid unnamed1"/>
</dbReference>
<keyword evidence="2" id="KW-0808">Transferase</keyword>
<evidence type="ECO:0000313" key="2">
    <source>
        <dbReference type="EMBL" id="QCC53032.1"/>
    </source>
</evidence>
<dbReference type="GO" id="GO:0016740">
    <property type="term" value="F:transferase activity"/>
    <property type="evidence" value="ECO:0007669"/>
    <property type="project" value="UniProtKB-KW"/>
</dbReference>
<evidence type="ECO:0000313" key="3">
    <source>
        <dbReference type="EMBL" id="QCC56275.1"/>
    </source>
</evidence>
<dbReference type="AlphaFoldDB" id="A0A4D6HJ24"/>
<accession>A0A4D6HJ24</accession>
<feature type="domain" description="Glycosyltransferase 2-like" evidence="1">
    <location>
        <begin position="49"/>
        <end position="205"/>
    </location>
</feature>
<dbReference type="InterPro" id="IPR029044">
    <property type="entry name" value="Nucleotide-diphossugar_trans"/>
</dbReference>
<dbReference type="InterPro" id="IPR050834">
    <property type="entry name" value="Glycosyltransf_2"/>
</dbReference>
<geneLocation type="plasmid" evidence="3">
    <name>unnamed1</name>
</geneLocation>
<dbReference type="PANTHER" id="PTHR43685">
    <property type="entry name" value="GLYCOSYLTRANSFERASE"/>
    <property type="match status" value="1"/>
</dbReference>
<dbReference type="EMBL" id="CP031306">
    <property type="protein sequence ID" value="QCC56275.1"/>
    <property type="molecule type" value="Genomic_DNA"/>
</dbReference>
<organism evidence="2 4">
    <name type="scientific">Natronorubrum bangense</name>
    <dbReference type="NCBI Taxonomy" id="61858"/>
    <lineage>
        <taxon>Archaea</taxon>
        <taxon>Methanobacteriati</taxon>
        <taxon>Methanobacteriota</taxon>
        <taxon>Stenosarchaea group</taxon>
        <taxon>Halobacteria</taxon>
        <taxon>Halobacteriales</taxon>
        <taxon>Natrialbaceae</taxon>
        <taxon>Natronorubrum</taxon>
    </lineage>
</organism>
<proteinExistence type="predicted"/>
<dbReference type="InterPro" id="IPR001173">
    <property type="entry name" value="Glyco_trans_2-like"/>
</dbReference>
<dbReference type="Pfam" id="PF00535">
    <property type="entry name" value="Glycos_transf_2"/>
    <property type="match status" value="1"/>
</dbReference>
<dbReference type="CDD" id="cd00761">
    <property type="entry name" value="Glyco_tranf_GTA_type"/>
    <property type="match status" value="1"/>
</dbReference>
<dbReference type="SUPFAM" id="SSF53448">
    <property type="entry name" value="Nucleotide-diphospho-sugar transferases"/>
    <property type="match status" value="1"/>
</dbReference>
<protein>
    <submittedName>
        <fullName evidence="2">Glycosyltransferase family 2 protein</fullName>
    </submittedName>
</protein>
<gene>
    <name evidence="2" type="ORF">DV706_00170</name>
    <name evidence="3" type="ORF">DV706_17100</name>
</gene>
<dbReference type="Gene3D" id="3.90.550.10">
    <property type="entry name" value="Spore Coat Polysaccharide Biosynthesis Protein SpsA, Chain A"/>
    <property type="match status" value="1"/>
</dbReference>
<keyword evidence="3" id="KW-0614">Plasmid</keyword>
<dbReference type="KEGG" id="nbg:DV706_17100"/>